<accession>A0A6I6MPB4</accession>
<dbReference type="InterPro" id="IPR016181">
    <property type="entry name" value="Acyl_CoA_acyltransferase"/>
</dbReference>
<dbReference type="GO" id="GO:0102971">
    <property type="term" value="F:phosphinothricin N-acetyltransferase activity"/>
    <property type="evidence" value="ECO:0007669"/>
    <property type="project" value="UniProtKB-EC"/>
</dbReference>
<evidence type="ECO:0000313" key="3">
    <source>
        <dbReference type="Proteomes" id="UP000431269"/>
    </source>
</evidence>
<dbReference type="PANTHER" id="PTHR43072:SF8">
    <property type="entry name" value="ACYLTRANSFERASE FABY-RELATED"/>
    <property type="match status" value="1"/>
</dbReference>
<gene>
    <name evidence="2" type="primary">bar</name>
    <name evidence="2" type="ORF">DSM104635_02847</name>
</gene>
<dbReference type="Proteomes" id="UP000431269">
    <property type="component" value="Chromosome"/>
</dbReference>
<evidence type="ECO:0000313" key="2">
    <source>
        <dbReference type="EMBL" id="QGZ95991.1"/>
    </source>
</evidence>
<dbReference type="PANTHER" id="PTHR43072">
    <property type="entry name" value="N-ACETYLTRANSFERASE"/>
    <property type="match status" value="1"/>
</dbReference>
<protein>
    <submittedName>
        <fullName evidence="2">Phosphinothricin N-acetyltransferase</fullName>
        <ecNumber evidence="2">2.3.1.183</ecNumber>
    </submittedName>
</protein>
<keyword evidence="2" id="KW-0808">Transferase</keyword>
<dbReference type="EMBL" id="CP047045">
    <property type="protein sequence ID" value="QGZ95991.1"/>
    <property type="molecule type" value="Genomic_DNA"/>
</dbReference>
<dbReference type="InterPro" id="IPR000182">
    <property type="entry name" value="GNAT_dom"/>
</dbReference>
<evidence type="ECO:0000259" key="1">
    <source>
        <dbReference type="PROSITE" id="PS51186"/>
    </source>
</evidence>
<dbReference type="SUPFAM" id="SSF55729">
    <property type="entry name" value="Acyl-CoA N-acyltransferases (Nat)"/>
    <property type="match status" value="1"/>
</dbReference>
<keyword evidence="3" id="KW-1185">Reference proteome</keyword>
<dbReference type="RefSeq" id="WP_158766811.1">
    <property type="nucleotide sequence ID" value="NZ_CP047045.1"/>
</dbReference>
<name>A0A6I6MPB4_9CAUL</name>
<keyword evidence="2" id="KW-0012">Acyltransferase</keyword>
<dbReference type="EC" id="2.3.1.183" evidence="2"/>
<reference evidence="3" key="1">
    <citation type="submission" date="2019-12" db="EMBL/GenBank/DDBJ databases">
        <title>Complete genome of Terracaulis silvestris 0127_4.</title>
        <authorList>
            <person name="Vieira S."/>
            <person name="Riedel T."/>
            <person name="Sproer C."/>
            <person name="Pascual J."/>
            <person name="Boedeker C."/>
            <person name="Overmann J."/>
        </authorList>
    </citation>
    <scope>NUCLEOTIDE SEQUENCE [LARGE SCALE GENOMIC DNA]</scope>
    <source>
        <strain evidence="3">0127_4</strain>
    </source>
</reference>
<dbReference type="Pfam" id="PF00583">
    <property type="entry name" value="Acetyltransf_1"/>
    <property type="match status" value="1"/>
</dbReference>
<sequence length="179" mass="19868">MAPHPSPLIIRPCFQQDLEYVQLIYAHHVLTGTGTFEIEPPSLEEMTARWGKIVERGWPFFVASPSSDLSRVLGFAYAQPFRDREAYAKTFEVSIYVGPTTQRQGAGALLLKELLTTLRSDGVREVLAVIGDSANAASFGLHRKLGFEHVGTMKNVGEKFGRLLDVIVMQRTLPPLPKS</sequence>
<dbReference type="AlphaFoldDB" id="A0A6I6MPB4"/>
<dbReference type="KEGG" id="tsv:DSM104635_02847"/>
<organism evidence="2 3">
    <name type="scientific">Terricaulis silvestris</name>
    <dbReference type="NCBI Taxonomy" id="2686094"/>
    <lineage>
        <taxon>Bacteria</taxon>
        <taxon>Pseudomonadati</taxon>
        <taxon>Pseudomonadota</taxon>
        <taxon>Alphaproteobacteria</taxon>
        <taxon>Caulobacterales</taxon>
        <taxon>Caulobacteraceae</taxon>
        <taxon>Terricaulis</taxon>
    </lineage>
</organism>
<dbReference type="Gene3D" id="3.40.630.30">
    <property type="match status" value="1"/>
</dbReference>
<proteinExistence type="predicted"/>
<feature type="domain" description="N-acetyltransferase" evidence="1">
    <location>
        <begin position="8"/>
        <end position="174"/>
    </location>
</feature>
<dbReference type="PROSITE" id="PS51186">
    <property type="entry name" value="GNAT"/>
    <property type="match status" value="1"/>
</dbReference>